<proteinExistence type="predicted"/>
<dbReference type="VEuPathDB" id="TriTrypDB:BSAL_79595"/>
<name>A0A0S4J488_BODSA</name>
<dbReference type="EMBL" id="CYKH01000814">
    <property type="protein sequence ID" value="CUG44775.1"/>
    <property type="molecule type" value="Genomic_DNA"/>
</dbReference>
<dbReference type="Gene3D" id="3.80.10.10">
    <property type="entry name" value="Ribonuclease Inhibitor"/>
    <property type="match status" value="1"/>
</dbReference>
<evidence type="ECO:0000313" key="3">
    <source>
        <dbReference type="Proteomes" id="UP000051952"/>
    </source>
</evidence>
<dbReference type="InterPro" id="IPR001611">
    <property type="entry name" value="Leu-rich_rpt"/>
</dbReference>
<feature type="region of interest" description="Disordered" evidence="1">
    <location>
        <begin position="363"/>
        <end position="390"/>
    </location>
</feature>
<organism evidence="2 3">
    <name type="scientific">Bodo saltans</name>
    <name type="common">Flagellated protozoan</name>
    <dbReference type="NCBI Taxonomy" id="75058"/>
    <lineage>
        <taxon>Eukaryota</taxon>
        <taxon>Discoba</taxon>
        <taxon>Euglenozoa</taxon>
        <taxon>Kinetoplastea</taxon>
        <taxon>Metakinetoplastina</taxon>
        <taxon>Eubodonida</taxon>
        <taxon>Bodonidae</taxon>
        <taxon>Bodo</taxon>
    </lineage>
</organism>
<evidence type="ECO:0008006" key="4">
    <source>
        <dbReference type="Google" id="ProtNLM"/>
    </source>
</evidence>
<dbReference type="PANTHER" id="PTHR46759:SF1">
    <property type="entry name" value="LEUCINE-RICH REPEAT-CONTAINING PROTEIN 72"/>
    <property type="match status" value="1"/>
</dbReference>
<feature type="region of interest" description="Disordered" evidence="1">
    <location>
        <begin position="223"/>
        <end position="278"/>
    </location>
</feature>
<dbReference type="InterPro" id="IPR032675">
    <property type="entry name" value="LRR_dom_sf"/>
</dbReference>
<dbReference type="OrthoDB" id="1517790at2759"/>
<evidence type="ECO:0000313" key="2">
    <source>
        <dbReference type="EMBL" id="CUG44775.1"/>
    </source>
</evidence>
<dbReference type="InterPro" id="IPR042655">
    <property type="entry name" value="LRC72"/>
</dbReference>
<dbReference type="Pfam" id="PF14580">
    <property type="entry name" value="LRR_9"/>
    <property type="match status" value="1"/>
</dbReference>
<feature type="compositionally biased region" description="Low complexity" evidence="1">
    <location>
        <begin position="237"/>
        <end position="249"/>
    </location>
</feature>
<dbReference type="SUPFAM" id="SSF52075">
    <property type="entry name" value="Outer arm dynein light chain 1"/>
    <property type="match status" value="1"/>
</dbReference>
<dbReference type="PROSITE" id="PS51450">
    <property type="entry name" value="LRR"/>
    <property type="match status" value="1"/>
</dbReference>
<evidence type="ECO:0000256" key="1">
    <source>
        <dbReference type="SAM" id="MobiDB-lite"/>
    </source>
</evidence>
<dbReference type="PANTHER" id="PTHR46759">
    <property type="entry name" value="LEUCINE-RICH REPEAT-CONTAINING PROTEIN 72"/>
    <property type="match status" value="1"/>
</dbReference>
<protein>
    <recommendedName>
        <fullName evidence="4">Leucine-rich repeat protein</fullName>
    </recommendedName>
</protein>
<reference evidence="3" key="1">
    <citation type="submission" date="2015-09" db="EMBL/GenBank/DDBJ databases">
        <authorList>
            <consortium name="Pathogen Informatics"/>
        </authorList>
    </citation>
    <scope>NUCLEOTIDE SEQUENCE [LARGE SCALE GENOMIC DNA]</scope>
    <source>
        <strain evidence="3">Lake Konstanz</strain>
    </source>
</reference>
<dbReference type="AlphaFoldDB" id="A0A0S4J488"/>
<keyword evidence="3" id="KW-1185">Reference proteome</keyword>
<sequence length="670" mass="73005">MLTASTRELFLLQSKTNLKQVQKTVDAALIKSKASTVSSDSMVYVDADAEKTHMVDPCIAFNIPAYIAAKQTQLHLGNKAINAIHPNTMLFVSLETIILSDNRLTKLTGLLPTTAPNVETAPTGCTRLKQLILTNNRLSSLKGDIEDLKYLEVLLLGNNLLSNMERVSRQLQHLHYLTQLDLTKNPVCEEQSYRLYFIHKHPSLEQLDRRSITKEERAEAAALYGRGGTHGKGKLTHGGMSSSSSVVSSMFPSIHPKTTASSEGGAGGHRAGNGDDKKTIASSYAFGGSYKKPSHSGEPHHADGMSGSAALLESKVRAILLKRHADDVREQSKAQTQLDEIVERRQMFHTLWEWSGQFLRDTAGQGAGDTAPQETATTAPVKGKGGGKGAATVAPVAPVATTTTNERHINVPQQLRTSSIATSHPHQSSLFTEGCGSKFPSLEPLLERVRQLLRSEPERKSAVAEELRKALHEMIPERPGDEYNASYSKWQQERLPEAVQQYLRKTSAALLTSSEVAALVQMFGGLDAQVIDVESWDAVAKALDGGDALSVPQLKAAFRAEYKLPSLASAGAARRVSVRPPKSTAASSTFAINVEQATQLLVRYLPFVVSRPQHFQSKSALALKEGQPDVAKKYFQLMNEATEHHKFLLRCLAAGEDPATIFVPVTVMPR</sequence>
<accession>A0A0S4J488</accession>
<gene>
    <name evidence="2" type="ORF">BSAL_79595</name>
</gene>
<dbReference type="Proteomes" id="UP000051952">
    <property type="component" value="Unassembled WGS sequence"/>
</dbReference>